<evidence type="ECO:0000259" key="5">
    <source>
        <dbReference type="PROSITE" id="PS51192"/>
    </source>
</evidence>
<dbReference type="GO" id="GO:0043138">
    <property type="term" value="F:3'-5' DNA helicase activity"/>
    <property type="evidence" value="ECO:0007669"/>
    <property type="project" value="UniProtKB-EC"/>
</dbReference>
<dbReference type="Gene3D" id="3.40.50.300">
    <property type="entry name" value="P-loop containing nucleotide triphosphate hydrolases"/>
    <property type="match status" value="2"/>
</dbReference>
<proteinExistence type="inferred from homology"/>
<evidence type="ECO:0000256" key="1">
    <source>
        <dbReference type="ARBA" id="ARBA00005446"/>
    </source>
</evidence>
<feature type="compositionally biased region" description="Pro residues" evidence="4">
    <location>
        <begin position="1467"/>
        <end position="1498"/>
    </location>
</feature>
<evidence type="ECO:0000313" key="7">
    <source>
        <dbReference type="EMBL" id="KAF7295738.1"/>
    </source>
</evidence>
<dbReference type="SMART" id="SM00490">
    <property type="entry name" value="HELICc"/>
    <property type="match status" value="1"/>
</dbReference>
<dbReference type="PANTHER" id="PTHR13710">
    <property type="entry name" value="DNA HELICASE RECQ FAMILY MEMBER"/>
    <property type="match status" value="1"/>
</dbReference>
<evidence type="ECO:0000256" key="3">
    <source>
        <dbReference type="ARBA" id="ARBA00034808"/>
    </source>
</evidence>
<evidence type="ECO:0000259" key="6">
    <source>
        <dbReference type="PROSITE" id="PS51194"/>
    </source>
</evidence>
<comment type="caution">
    <text evidence="7">The sequence shown here is derived from an EMBL/GenBank/DDBJ whole genome shotgun (WGS) entry which is preliminary data.</text>
</comment>
<comment type="similarity">
    <text evidence="1">Belongs to the helicase family. RecQ subfamily.</text>
</comment>
<dbReference type="Pfam" id="PF00271">
    <property type="entry name" value="Helicase_C"/>
    <property type="match status" value="1"/>
</dbReference>
<name>A0A8H6SA97_MYCCL</name>
<feature type="domain" description="Helicase C-terminal" evidence="6">
    <location>
        <begin position="1214"/>
        <end position="1349"/>
    </location>
</feature>
<dbReference type="EMBL" id="JACAZE010000018">
    <property type="protein sequence ID" value="KAF7295738.1"/>
    <property type="molecule type" value="Genomic_DNA"/>
</dbReference>
<evidence type="ECO:0000256" key="2">
    <source>
        <dbReference type="ARBA" id="ARBA00034617"/>
    </source>
</evidence>
<dbReference type="Proteomes" id="UP000613580">
    <property type="component" value="Unassembled WGS sequence"/>
</dbReference>
<organism evidence="7 8">
    <name type="scientific">Mycena chlorophos</name>
    <name type="common">Agaric fungus</name>
    <name type="synonym">Agaricus chlorophos</name>
    <dbReference type="NCBI Taxonomy" id="658473"/>
    <lineage>
        <taxon>Eukaryota</taxon>
        <taxon>Fungi</taxon>
        <taxon>Dikarya</taxon>
        <taxon>Basidiomycota</taxon>
        <taxon>Agaricomycotina</taxon>
        <taxon>Agaricomycetes</taxon>
        <taxon>Agaricomycetidae</taxon>
        <taxon>Agaricales</taxon>
        <taxon>Marasmiineae</taxon>
        <taxon>Mycenaceae</taxon>
        <taxon>Mycena</taxon>
    </lineage>
</organism>
<dbReference type="InterPro" id="IPR014001">
    <property type="entry name" value="Helicase_ATP-bd"/>
</dbReference>
<dbReference type="InterPro" id="IPR027417">
    <property type="entry name" value="P-loop_NTPase"/>
</dbReference>
<accession>A0A8H6SA97</accession>
<feature type="region of interest" description="Disordered" evidence="4">
    <location>
        <begin position="1449"/>
        <end position="1502"/>
    </location>
</feature>
<feature type="compositionally biased region" description="Polar residues" evidence="4">
    <location>
        <begin position="91"/>
        <end position="105"/>
    </location>
</feature>
<protein>
    <recommendedName>
        <fullName evidence="3">DNA 3'-5' helicase</fullName>
        <ecNumber evidence="3">5.6.2.4</ecNumber>
    </recommendedName>
</protein>
<feature type="compositionally biased region" description="Basic and acidic residues" evidence="4">
    <location>
        <begin position="1414"/>
        <end position="1426"/>
    </location>
</feature>
<comment type="catalytic activity">
    <reaction evidence="2">
        <text>Couples ATP hydrolysis with the unwinding of duplex DNA by translocating in the 3'-5' direction.</text>
        <dbReference type="EC" id="5.6.2.4"/>
    </reaction>
</comment>
<keyword evidence="8" id="KW-1185">Reference proteome</keyword>
<feature type="region of interest" description="Disordered" evidence="4">
    <location>
        <begin position="75"/>
        <end position="116"/>
    </location>
</feature>
<dbReference type="SUPFAM" id="SSF52540">
    <property type="entry name" value="P-loop containing nucleoside triphosphate hydrolases"/>
    <property type="match status" value="1"/>
</dbReference>
<feature type="region of interest" description="Disordered" evidence="4">
    <location>
        <begin position="1"/>
        <end position="28"/>
    </location>
</feature>
<dbReference type="GO" id="GO:0000724">
    <property type="term" value="P:double-strand break repair via homologous recombination"/>
    <property type="evidence" value="ECO:0007669"/>
    <property type="project" value="TreeGrafter"/>
</dbReference>
<evidence type="ECO:0000256" key="4">
    <source>
        <dbReference type="SAM" id="MobiDB-lite"/>
    </source>
</evidence>
<dbReference type="PANTHER" id="PTHR13710:SF154">
    <property type="entry name" value="RECQ HELICASE, PUTATIVE (AFU_ORTHOLOGUE AFUA_6G14720)-RELATED"/>
    <property type="match status" value="1"/>
</dbReference>
<sequence>MARPSPTPSPAGDQSPDGQPCPKCPERPHNLRYHQRLVHQQSVLVKFPDGSEETLVRVNGVFHCRCGQYEHRDPTEMQNHARSRCAEPTPDLSSQDPIASPTSSPQPSPVEDGQPAVILPLPQGLSVHPTSEFTAVQDFDEYDASLTRASRNPTSSPSTLYFHFKRSHWWSTLSWGLWSASTAARVCRVGKQAYEHVRSHGAVAEPSLDLGSDIADEFEIKAIRALPHPTGRRPPFFGFKILQQPQLFCTRCHHGFSNSNSLRKHQGQDCPRRDGEEDTYFVSHAQTFGFTSATFPVDPTLLPAASNGDIFGIYKASLPPPVDYANQPVVPPLHEQDLDSFYQRNGWHRRVEGRTPASLCRLTELTKVDRLEEVLRVELTDYRIGQTTERDTDNEFRALLKEHSRGEYTTEMLRVLMALMREAVEPTETPSRLGQRPNRSKEQEQLRDELHATLFSIFTQILNHGNEDPLLMPVLSYLVARSMGPSQWNRANDISPIVAKLMYAVRTVVAHEMELVMVQDKLSTYDAYEQHKQYLVEGHDSVMTFLYYNARLIKSIRSEEYGEAVSRINDLDGMELQFHDRVIHIEDFGRMHRGLHDDLAALIQEQLFFGEEIPSWFSEDIDIAAIKDDTHNNQAGYSFLNHPDNKFDRKAQLYPRWLLSDPQRAARFANVVDGRLLWKTAPIIDVGPSVRAEEMSRDLLSNLSGSTMRNLQIICKLLACVGTQDKTSHRILRRLFTPGTPSHRTAQMLVKLLIFFRQFEIDLIRYFRGDKEVDWYQMFLWPAICHNFTGEEISERLSDETEKYDLGRLQILDYRHVATAFMRFHTQGDNAFPAEDQAFDLLGNHSTNTSERIYGVDLATLAYAKPSKIHQIIRSTILWQKKSGIDMGQPVLTLRLGPQLPTDMLLPELAAKLRRPQQPADPSAPVSMDAIMALLDARLKQPLPAAPAPHIDAAALEKAMTPIVAGLVRRLAPHVQPPPTQNQLPCATNVLPDPMFLRDFRVFIDKPDANWRTPKQAELLVKMYEGTDHILGILGPDSGKTTLILFLVKMYQPAGAISVVILPLSGLQRNFMERTAAAGISAHLWTPDSGLESYDHIQLLVVSVEHAFFDAFQELVSGFANLSRLARIIADEAHLWITAQHYREVMRKLPMFLLFAVQFVCLTATMPDYLVLAFKEITRIADFYIIRAPTHRANVRYTVSLLPKNELDDALVSYVKNRIKQYRNGELMMVFCRTKKDAKRIAKRLDVRAYTSELEPKERDETYTAWKTKGVIVNSPILGAGVDENVSDVVHYDVAWNVLDQFQEDNRVGRNGKDGDCLYFVDQERREERYDPQQPFGQELLVAWAKNTDACRRLMYSQFLDSVPVTCTSLANALPCDNCADKLADPTHVAPVTPVPAEAWRREPVPLSALKRPPPYEEKDPEEKRSPLRVINDDEPEYFGYESYISARRVPPPISAPDPTPPERSRQPIPPPPPVVQQPPPQPPPVVYQQPPPQPPPVVQYEPARPQYAPVHQRTSAPPVVSYQSYLPPSNNSASSWITQQPPLHASSSASSWAATSSRPTSYSSASISSRSVATSSWPAQHIPPSRPQSLPPSNLGISGQMDAQNQMQQVQDAKRMYTMCTQAVRQLNTGCAYCFALFRDDWNEHSLTSCRHFAAVEVEFQKQRQGVDEDSRCRECYRPQGRGANNLPNKHEWKDRGAPCAYGPALLVAAWTVVALNHPEPVYNLVHNLMPLHVLQLPPQRRWLWAQEWFSEYDSLRNYHKVFMNLASARNLVS</sequence>
<dbReference type="GO" id="GO:0005694">
    <property type="term" value="C:chromosome"/>
    <property type="evidence" value="ECO:0007669"/>
    <property type="project" value="TreeGrafter"/>
</dbReference>
<evidence type="ECO:0000313" key="8">
    <source>
        <dbReference type="Proteomes" id="UP000613580"/>
    </source>
</evidence>
<dbReference type="GO" id="GO:0005737">
    <property type="term" value="C:cytoplasm"/>
    <property type="evidence" value="ECO:0007669"/>
    <property type="project" value="TreeGrafter"/>
</dbReference>
<dbReference type="PROSITE" id="PS51192">
    <property type="entry name" value="HELICASE_ATP_BIND_1"/>
    <property type="match status" value="1"/>
</dbReference>
<dbReference type="GO" id="GO:0009378">
    <property type="term" value="F:four-way junction helicase activity"/>
    <property type="evidence" value="ECO:0007669"/>
    <property type="project" value="TreeGrafter"/>
</dbReference>
<gene>
    <name evidence="7" type="ORF">HMN09_01116100</name>
</gene>
<feature type="compositionally biased region" description="Pro residues" evidence="4">
    <location>
        <begin position="1450"/>
        <end position="1460"/>
    </location>
</feature>
<reference evidence="7" key="1">
    <citation type="submission" date="2020-05" db="EMBL/GenBank/DDBJ databases">
        <title>Mycena genomes resolve the evolution of fungal bioluminescence.</title>
        <authorList>
            <person name="Tsai I.J."/>
        </authorList>
    </citation>
    <scope>NUCLEOTIDE SEQUENCE</scope>
    <source>
        <strain evidence="7">110903Hualien_Pintung</strain>
    </source>
</reference>
<dbReference type="EC" id="5.6.2.4" evidence="3"/>
<dbReference type="PROSITE" id="PS51194">
    <property type="entry name" value="HELICASE_CTER"/>
    <property type="match status" value="1"/>
</dbReference>
<dbReference type="SMART" id="SM00487">
    <property type="entry name" value="DEXDc"/>
    <property type="match status" value="1"/>
</dbReference>
<feature type="region of interest" description="Disordered" evidence="4">
    <location>
        <begin position="1406"/>
        <end position="1433"/>
    </location>
</feature>
<feature type="domain" description="Helicase ATP-binding" evidence="5">
    <location>
        <begin position="1021"/>
        <end position="1184"/>
    </location>
</feature>
<dbReference type="OrthoDB" id="2507344at2759"/>
<dbReference type="InterPro" id="IPR001650">
    <property type="entry name" value="Helicase_C-like"/>
</dbReference>
<feature type="region of interest" description="Disordered" evidence="4">
    <location>
        <begin position="1576"/>
        <end position="1600"/>
    </location>
</feature>